<protein>
    <recommendedName>
        <fullName evidence="6">TIR domain-containing protein</fullName>
    </recommendedName>
</protein>
<evidence type="ECO:0000259" key="6">
    <source>
        <dbReference type="PROSITE" id="PS50104"/>
    </source>
</evidence>
<dbReference type="PROSITE" id="PS50104">
    <property type="entry name" value="TIR"/>
    <property type="match status" value="1"/>
</dbReference>
<dbReference type="PANTHER" id="PTHR24365:SF541">
    <property type="entry name" value="PROTEIN TOLL-RELATED"/>
    <property type="match status" value="1"/>
</dbReference>
<keyword evidence="5" id="KW-0472">Membrane</keyword>
<dbReference type="GO" id="GO:0007165">
    <property type="term" value="P:signal transduction"/>
    <property type="evidence" value="ECO:0007669"/>
    <property type="project" value="InterPro"/>
</dbReference>
<name>A0AAV2H8I4_LYMST</name>
<sequence>MCLFKELEERGLKIHIHGRDFVAGDYIAANIVTAIKKSRKTLVVLTRNLLDSTWCNYEIQVCDMFLSYVVNSVKV</sequence>
<accession>A0AAV2H8I4</accession>
<evidence type="ECO:0000256" key="4">
    <source>
        <dbReference type="ARBA" id="ARBA00022989"/>
    </source>
</evidence>
<dbReference type="SUPFAM" id="SSF52200">
    <property type="entry name" value="Toll/Interleukin receptor TIR domain"/>
    <property type="match status" value="1"/>
</dbReference>
<keyword evidence="2" id="KW-0812">Transmembrane</keyword>
<keyword evidence="3" id="KW-0732">Signal</keyword>
<dbReference type="Gene3D" id="3.40.50.10140">
    <property type="entry name" value="Toll/interleukin-1 receptor homology (TIR) domain"/>
    <property type="match status" value="1"/>
</dbReference>
<evidence type="ECO:0000256" key="5">
    <source>
        <dbReference type="ARBA" id="ARBA00023136"/>
    </source>
</evidence>
<comment type="subcellular location">
    <subcellularLocation>
        <location evidence="1">Membrane</location>
    </subcellularLocation>
</comment>
<evidence type="ECO:0000313" key="8">
    <source>
        <dbReference type="Proteomes" id="UP001497497"/>
    </source>
</evidence>
<keyword evidence="8" id="KW-1185">Reference proteome</keyword>
<keyword evidence="4" id="KW-1133">Transmembrane helix</keyword>
<dbReference type="PANTHER" id="PTHR24365">
    <property type="entry name" value="TOLL-LIKE RECEPTOR"/>
    <property type="match status" value="1"/>
</dbReference>
<evidence type="ECO:0000256" key="3">
    <source>
        <dbReference type="ARBA" id="ARBA00022729"/>
    </source>
</evidence>
<dbReference type="InterPro" id="IPR035897">
    <property type="entry name" value="Toll_tir_struct_dom_sf"/>
</dbReference>
<evidence type="ECO:0000256" key="1">
    <source>
        <dbReference type="ARBA" id="ARBA00004370"/>
    </source>
</evidence>
<dbReference type="InterPro" id="IPR000157">
    <property type="entry name" value="TIR_dom"/>
</dbReference>
<dbReference type="EMBL" id="CAXITT010000060">
    <property type="protein sequence ID" value="CAL1530007.1"/>
    <property type="molecule type" value="Genomic_DNA"/>
</dbReference>
<evidence type="ECO:0000313" key="7">
    <source>
        <dbReference type="EMBL" id="CAL1530007.1"/>
    </source>
</evidence>
<gene>
    <name evidence="7" type="ORF">GSLYS_00004140001</name>
</gene>
<dbReference type="GO" id="GO:0038023">
    <property type="term" value="F:signaling receptor activity"/>
    <property type="evidence" value="ECO:0007669"/>
    <property type="project" value="TreeGrafter"/>
</dbReference>
<feature type="non-terminal residue" evidence="7">
    <location>
        <position position="75"/>
    </location>
</feature>
<dbReference type="AlphaFoldDB" id="A0AAV2H8I4"/>
<comment type="caution">
    <text evidence="7">The sequence shown here is derived from an EMBL/GenBank/DDBJ whole genome shotgun (WGS) entry which is preliminary data.</text>
</comment>
<feature type="domain" description="TIR" evidence="6">
    <location>
        <begin position="1"/>
        <end position="75"/>
    </location>
</feature>
<dbReference type="Pfam" id="PF01582">
    <property type="entry name" value="TIR"/>
    <property type="match status" value="1"/>
</dbReference>
<dbReference type="GO" id="GO:0005886">
    <property type="term" value="C:plasma membrane"/>
    <property type="evidence" value="ECO:0007669"/>
    <property type="project" value="TreeGrafter"/>
</dbReference>
<organism evidence="7 8">
    <name type="scientific">Lymnaea stagnalis</name>
    <name type="common">Great pond snail</name>
    <name type="synonym">Helix stagnalis</name>
    <dbReference type="NCBI Taxonomy" id="6523"/>
    <lineage>
        <taxon>Eukaryota</taxon>
        <taxon>Metazoa</taxon>
        <taxon>Spiralia</taxon>
        <taxon>Lophotrochozoa</taxon>
        <taxon>Mollusca</taxon>
        <taxon>Gastropoda</taxon>
        <taxon>Heterobranchia</taxon>
        <taxon>Euthyneura</taxon>
        <taxon>Panpulmonata</taxon>
        <taxon>Hygrophila</taxon>
        <taxon>Lymnaeoidea</taxon>
        <taxon>Lymnaeidae</taxon>
        <taxon>Lymnaea</taxon>
    </lineage>
</organism>
<evidence type="ECO:0000256" key="2">
    <source>
        <dbReference type="ARBA" id="ARBA00022692"/>
    </source>
</evidence>
<reference evidence="7 8" key="1">
    <citation type="submission" date="2024-04" db="EMBL/GenBank/DDBJ databases">
        <authorList>
            <consortium name="Genoscope - CEA"/>
            <person name="William W."/>
        </authorList>
    </citation>
    <scope>NUCLEOTIDE SEQUENCE [LARGE SCALE GENOMIC DNA]</scope>
</reference>
<proteinExistence type="predicted"/>
<dbReference type="Proteomes" id="UP001497497">
    <property type="component" value="Unassembled WGS sequence"/>
</dbReference>